<evidence type="ECO:0000313" key="2">
    <source>
        <dbReference type="Proteomes" id="UP001589943"/>
    </source>
</evidence>
<organism evidence="1 2">
    <name type="scientific">Novosphingobium aquiterrae</name>
    <dbReference type="NCBI Taxonomy" id="624388"/>
    <lineage>
        <taxon>Bacteria</taxon>
        <taxon>Pseudomonadati</taxon>
        <taxon>Pseudomonadota</taxon>
        <taxon>Alphaproteobacteria</taxon>
        <taxon>Sphingomonadales</taxon>
        <taxon>Sphingomonadaceae</taxon>
        <taxon>Novosphingobium</taxon>
    </lineage>
</organism>
<dbReference type="SUPFAM" id="SSF81301">
    <property type="entry name" value="Nucleotidyltransferase"/>
    <property type="match status" value="1"/>
</dbReference>
<keyword evidence="2" id="KW-1185">Reference proteome</keyword>
<evidence type="ECO:0000313" key="1">
    <source>
        <dbReference type="EMBL" id="MFC0590850.1"/>
    </source>
</evidence>
<sequence>MILPPPLRETLVRVAVAMAPAAGPWWIISSAAVALHGADPGPVGDVDVLIDLRDAEHVLTALHLPVRSGTGNGLFRSAVFANWHGPPLPVEIFAGFQLCEGGAWHDIVPASREQVAVDEHTLWIPSRAELQAMLLRFGREKDRARAAVLSPSDPSPSRSGNA</sequence>
<protein>
    <submittedName>
        <fullName evidence="1">Uncharacterized protein</fullName>
    </submittedName>
</protein>
<dbReference type="Gene3D" id="3.30.460.40">
    <property type="match status" value="1"/>
</dbReference>
<dbReference type="Proteomes" id="UP001589943">
    <property type="component" value="Unassembled WGS sequence"/>
</dbReference>
<name>A0ABV6PLZ7_9SPHN</name>
<comment type="caution">
    <text evidence="1">The sequence shown here is derived from an EMBL/GenBank/DDBJ whole genome shotgun (WGS) entry which is preliminary data.</text>
</comment>
<dbReference type="InterPro" id="IPR043519">
    <property type="entry name" value="NT_sf"/>
</dbReference>
<gene>
    <name evidence="1" type="ORF">ACFFF7_15705</name>
</gene>
<dbReference type="EMBL" id="JBHLTL010000011">
    <property type="protein sequence ID" value="MFC0590850.1"/>
    <property type="molecule type" value="Genomic_DNA"/>
</dbReference>
<dbReference type="RefSeq" id="WP_379482276.1">
    <property type="nucleotide sequence ID" value="NZ_JBHLTL010000011.1"/>
</dbReference>
<proteinExistence type="predicted"/>
<reference evidence="1 2" key="1">
    <citation type="submission" date="2024-09" db="EMBL/GenBank/DDBJ databases">
        <authorList>
            <person name="Sun Q."/>
            <person name="Mori K."/>
        </authorList>
    </citation>
    <scope>NUCLEOTIDE SEQUENCE [LARGE SCALE GENOMIC DNA]</scope>
    <source>
        <strain evidence="1 2">NCAIM B.02537</strain>
    </source>
</reference>
<accession>A0ABV6PLZ7</accession>